<dbReference type="RefSeq" id="WP_085882958.1">
    <property type="nucleotide sequence ID" value="NZ_FWFR01000001.1"/>
</dbReference>
<evidence type="ECO:0000256" key="1">
    <source>
        <dbReference type="ARBA" id="ARBA00002274"/>
    </source>
</evidence>
<sequence length="330" mass="34832">MKTPGWWGRDGGAMAVLFGPVAALYRGLGRFRAVGVRPVKVGVPVICVGNLTAGGAGKTPTALALAALLDRADLRFLTRGYGGRLKGPLRVDPAIHTAADVGDEALLLARAAPTWLARDRVRGARAAVADGAGLIVMDDGFQNPALHKDLSIVVVDAGFGFGNGRLMPAGPLREPVAAGLARADILLLIEDGGEAADNGLPRALPPGLPFFRACFRPATDPAAFDGQPLFAFAGIGRPEKFFLSLQQAGHRLAGTRGFADHHRYRAEELMEIVEISVALGAQPVTTAKDAVRLGPTEREMVRIFEVSLEFADPEDLRRLIETALAAGKRA</sequence>
<comment type="function">
    <text evidence="1 13">Transfers the gamma-phosphate of ATP to the 4'-position of a tetraacyldisaccharide 1-phosphate intermediate (termed DS-1-P) to form tetraacyldisaccharide 1,4'-bis-phosphate (lipid IVA).</text>
</comment>
<organism evidence="14 15">
    <name type="scientific">Oceanibacterium hippocampi</name>
    <dbReference type="NCBI Taxonomy" id="745714"/>
    <lineage>
        <taxon>Bacteria</taxon>
        <taxon>Pseudomonadati</taxon>
        <taxon>Pseudomonadota</taxon>
        <taxon>Alphaproteobacteria</taxon>
        <taxon>Sneathiellales</taxon>
        <taxon>Sneathiellaceae</taxon>
        <taxon>Oceanibacterium</taxon>
    </lineage>
</organism>
<keyword evidence="7 13" id="KW-0808">Transferase</keyword>
<dbReference type="HAMAP" id="MF_00409">
    <property type="entry name" value="LpxK"/>
    <property type="match status" value="1"/>
</dbReference>
<comment type="similarity">
    <text evidence="13">Belongs to the LpxK family.</text>
</comment>
<evidence type="ECO:0000256" key="7">
    <source>
        <dbReference type="ARBA" id="ARBA00022679"/>
    </source>
</evidence>
<evidence type="ECO:0000256" key="8">
    <source>
        <dbReference type="ARBA" id="ARBA00022741"/>
    </source>
</evidence>
<dbReference type="GO" id="GO:0009029">
    <property type="term" value="F:lipid-A 4'-kinase activity"/>
    <property type="evidence" value="ECO:0007669"/>
    <property type="project" value="UniProtKB-UniRule"/>
</dbReference>
<dbReference type="Proteomes" id="UP000193200">
    <property type="component" value="Unassembled WGS sequence"/>
</dbReference>
<evidence type="ECO:0000256" key="13">
    <source>
        <dbReference type="HAMAP-Rule" id="MF_00409"/>
    </source>
</evidence>
<keyword evidence="15" id="KW-1185">Reference proteome</keyword>
<dbReference type="OrthoDB" id="9766423at2"/>
<comment type="catalytic activity">
    <reaction evidence="13">
        <text>a lipid A disaccharide + ATP = a lipid IVA + ADP + H(+)</text>
        <dbReference type="Rhea" id="RHEA:67840"/>
        <dbReference type="ChEBI" id="CHEBI:15378"/>
        <dbReference type="ChEBI" id="CHEBI:30616"/>
        <dbReference type="ChEBI" id="CHEBI:176343"/>
        <dbReference type="ChEBI" id="CHEBI:176425"/>
        <dbReference type="ChEBI" id="CHEBI:456216"/>
        <dbReference type="EC" id="2.7.1.130"/>
    </reaction>
</comment>
<evidence type="ECO:0000256" key="11">
    <source>
        <dbReference type="ARBA" id="ARBA00023098"/>
    </source>
</evidence>
<feature type="binding site" evidence="13">
    <location>
        <begin position="52"/>
        <end position="59"/>
    </location>
    <ligand>
        <name>ATP</name>
        <dbReference type="ChEBI" id="CHEBI:30616"/>
    </ligand>
</feature>
<comment type="pathway">
    <text evidence="2 13">Glycolipid biosynthesis; lipid IV(A) biosynthesis; lipid IV(A) from (3R)-3-hydroxytetradecanoyl-[acyl-carrier-protein] and UDP-N-acetyl-alpha-D-glucosamine: step 6/6.</text>
</comment>
<keyword evidence="5 13" id="KW-0444">Lipid biosynthesis</keyword>
<keyword evidence="6 13" id="KW-0441">Lipid A biosynthesis</keyword>
<evidence type="ECO:0000256" key="4">
    <source>
        <dbReference type="ARBA" id="ARBA00016436"/>
    </source>
</evidence>
<dbReference type="EC" id="2.7.1.130" evidence="3 13"/>
<keyword evidence="10 13" id="KW-0067">ATP-binding</keyword>
<dbReference type="InterPro" id="IPR027417">
    <property type="entry name" value="P-loop_NTPase"/>
</dbReference>
<evidence type="ECO:0000313" key="15">
    <source>
        <dbReference type="Proteomes" id="UP000193200"/>
    </source>
</evidence>
<evidence type="ECO:0000256" key="12">
    <source>
        <dbReference type="ARBA" id="ARBA00029757"/>
    </source>
</evidence>
<dbReference type="InParanoid" id="A0A1Y5SIA2"/>
<protein>
    <recommendedName>
        <fullName evidence="4 13">Tetraacyldisaccharide 4'-kinase</fullName>
        <ecNumber evidence="3 13">2.7.1.130</ecNumber>
    </recommendedName>
    <alternativeName>
        <fullName evidence="12 13">Lipid A 4'-kinase</fullName>
    </alternativeName>
</protein>
<evidence type="ECO:0000256" key="9">
    <source>
        <dbReference type="ARBA" id="ARBA00022777"/>
    </source>
</evidence>
<keyword evidence="8 13" id="KW-0547">Nucleotide-binding</keyword>
<dbReference type="Pfam" id="PF02606">
    <property type="entry name" value="LpxK"/>
    <property type="match status" value="1"/>
</dbReference>
<dbReference type="PANTHER" id="PTHR42724:SF1">
    <property type="entry name" value="TETRAACYLDISACCHARIDE 4'-KINASE, MITOCHONDRIAL-RELATED"/>
    <property type="match status" value="1"/>
</dbReference>
<dbReference type="SUPFAM" id="SSF52540">
    <property type="entry name" value="P-loop containing nucleoside triphosphate hydrolases"/>
    <property type="match status" value="1"/>
</dbReference>
<dbReference type="UniPathway" id="UPA00359">
    <property type="reaction ID" value="UER00482"/>
</dbReference>
<dbReference type="GO" id="GO:0005524">
    <property type="term" value="F:ATP binding"/>
    <property type="evidence" value="ECO:0007669"/>
    <property type="project" value="UniProtKB-UniRule"/>
</dbReference>
<dbReference type="EMBL" id="FWFR01000001">
    <property type="protein sequence ID" value="SLN41340.1"/>
    <property type="molecule type" value="Genomic_DNA"/>
</dbReference>
<dbReference type="AlphaFoldDB" id="A0A1Y5SIA2"/>
<evidence type="ECO:0000256" key="6">
    <source>
        <dbReference type="ARBA" id="ARBA00022556"/>
    </source>
</evidence>
<dbReference type="NCBIfam" id="TIGR00682">
    <property type="entry name" value="lpxK"/>
    <property type="match status" value="1"/>
</dbReference>
<dbReference type="InterPro" id="IPR003758">
    <property type="entry name" value="LpxK"/>
</dbReference>
<dbReference type="PANTHER" id="PTHR42724">
    <property type="entry name" value="TETRAACYLDISACCHARIDE 4'-KINASE"/>
    <property type="match status" value="1"/>
</dbReference>
<evidence type="ECO:0000313" key="14">
    <source>
        <dbReference type="EMBL" id="SLN41340.1"/>
    </source>
</evidence>
<keyword evidence="11 13" id="KW-0443">Lipid metabolism</keyword>
<evidence type="ECO:0000256" key="2">
    <source>
        <dbReference type="ARBA" id="ARBA00004870"/>
    </source>
</evidence>
<accession>A0A1Y5SIA2</accession>
<reference evidence="14 15" key="1">
    <citation type="submission" date="2017-03" db="EMBL/GenBank/DDBJ databases">
        <authorList>
            <person name="Afonso C.L."/>
            <person name="Miller P.J."/>
            <person name="Scott M.A."/>
            <person name="Spackman E."/>
            <person name="Goraichik I."/>
            <person name="Dimitrov K.M."/>
            <person name="Suarez D.L."/>
            <person name="Swayne D.E."/>
        </authorList>
    </citation>
    <scope>NUCLEOTIDE SEQUENCE [LARGE SCALE GENOMIC DNA]</scope>
    <source>
        <strain evidence="14 15">CECT 7691</strain>
    </source>
</reference>
<dbReference type="GO" id="GO:0009245">
    <property type="term" value="P:lipid A biosynthetic process"/>
    <property type="evidence" value="ECO:0007669"/>
    <property type="project" value="UniProtKB-UniRule"/>
</dbReference>
<gene>
    <name evidence="13 14" type="primary">lpxK</name>
    <name evidence="14" type="ORF">OCH7691_01748</name>
</gene>
<evidence type="ECO:0000256" key="5">
    <source>
        <dbReference type="ARBA" id="ARBA00022516"/>
    </source>
</evidence>
<name>A0A1Y5SIA2_9PROT</name>
<evidence type="ECO:0000256" key="10">
    <source>
        <dbReference type="ARBA" id="ARBA00022840"/>
    </source>
</evidence>
<proteinExistence type="inferred from homology"/>
<evidence type="ECO:0000256" key="3">
    <source>
        <dbReference type="ARBA" id="ARBA00012071"/>
    </source>
</evidence>
<dbReference type="GO" id="GO:0016020">
    <property type="term" value="C:membrane"/>
    <property type="evidence" value="ECO:0007669"/>
    <property type="project" value="GOC"/>
</dbReference>
<dbReference type="FunCoup" id="A0A1Y5SIA2">
    <property type="interactions" value="240"/>
</dbReference>
<keyword evidence="9 13" id="KW-0418">Kinase</keyword>